<reference evidence="1" key="1">
    <citation type="journal article" date="2022" name="bioRxiv">
        <title>Sequencing and chromosome-scale assembly of the giantPleurodeles waltlgenome.</title>
        <authorList>
            <person name="Brown T."/>
            <person name="Elewa A."/>
            <person name="Iarovenko S."/>
            <person name="Subramanian E."/>
            <person name="Araus A.J."/>
            <person name="Petzold A."/>
            <person name="Susuki M."/>
            <person name="Suzuki K.-i.T."/>
            <person name="Hayashi T."/>
            <person name="Toyoda A."/>
            <person name="Oliveira C."/>
            <person name="Osipova E."/>
            <person name="Leigh N.D."/>
            <person name="Simon A."/>
            <person name="Yun M.H."/>
        </authorList>
    </citation>
    <scope>NUCLEOTIDE SEQUENCE</scope>
    <source>
        <strain evidence="1">20211129_DDA</strain>
        <tissue evidence="1">Liver</tissue>
    </source>
</reference>
<evidence type="ECO:0000313" key="1">
    <source>
        <dbReference type="EMBL" id="KAJ1159552.1"/>
    </source>
</evidence>
<accession>A0AAV7S4K3</accession>
<dbReference type="Proteomes" id="UP001066276">
    <property type="component" value="Chromosome 4_2"/>
</dbReference>
<comment type="caution">
    <text evidence="1">The sequence shown here is derived from an EMBL/GenBank/DDBJ whole genome shotgun (WGS) entry which is preliminary data.</text>
</comment>
<evidence type="ECO:0000313" key="2">
    <source>
        <dbReference type="Proteomes" id="UP001066276"/>
    </source>
</evidence>
<gene>
    <name evidence="1" type="ORF">NDU88_000059</name>
</gene>
<sequence>MVLLGFPVNEDGSLAAVLSRRLEKEERKAGRGRWFSGLSRWLHFRHSVLLIPRHLLPPLCAPLTVRFRFLRFREPGYPGSRLRRRLPSERVALSVRHFFLLFREPGYPGSRLLRSV</sequence>
<dbReference type="EMBL" id="JANPWB010000008">
    <property type="protein sequence ID" value="KAJ1159552.1"/>
    <property type="molecule type" value="Genomic_DNA"/>
</dbReference>
<proteinExistence type="predicted"/>
<keyword evidence="2" id="KW-1185">Reference proteome</keyword>
<protein>
    <submittedName>
        <fullName evidence="1">Uncharacterized protein</fullName>
    </submittedName>
</protein>
<dbReference type="AlphaFoldDB" id="A0AAV7S4K3"/>
<organism evidence="1 2">
    <name type="scientific">Pleurodeles waltl</name>
    <name type="common">Iberian ribbed newt</name>
    <dbReference type="NCBI Taxonomy" id="8319"/>
    <lineage>
        <taxon>Eukaryota</taxon>
        <taxon>Metazoa</taxon>
        <taxon>Chordata</taxon>
        <taxon>Craniata</taxon>
        <taxon>Vertebrata</taxon>
        <taxon>Euteleostomi</taxon>
        <taxon>Amphibia</taxon>
        <taxon>Batrachia</taxon>
        <taxon>Caudata</taxon>
        <taxon>Salamandroidea</taxon>
        <taxon>Salamandridae</taxon>
        <taxon>Pleurodelinae</taxon>
        <taxon>Pleurodeles</taxon>
    </lineage>
</organism>
<name>A0AAV7S4K3_PLEWA</name>